<comment type="caution">
    <text evidence="1">The sequence shown here is derived from an EMBL/GenBank/DDBJ whole genome shotgun (WGS) entry which is preliminary data.</text>
</comment>
<keyword evidence="2" id="KW-1185">Reference proteome</keyword>
<evidence type="ECO:0000313" key="2">
    <source>
        <dbReference type="Proteomes" id="UP000823775"/>
    </source>
</evidence>
<dbReference type="Proteomes" id="UP000823775">
    <property type="component" value="Unassembled WGS sequence"/>
</dbReference>
<name>A0ABS8RMY5_DATST</name>
<proteinExistence type="predicted"/>
<accession>A0ABS8RMY5</accession>
<organism evidence="1 2">
    <name type="scientific">Datura stramonium</name>
    <name type="common">Jimsonweed</name>
    <name type="synonym">Common thornapple</name>
    <dbReference type="NCBI Taxonomy" id="4076"/>
    <lineage>
        <taxon>Eukaryota</taxon>
        <taxon>Viridiplantae</taxon>
        <taxon>Streptophyta</taxon>
        <taxon>Embryophyta</taxon>
        <taxon>Tracheophyta</taxon>
        <taxon>Spermatophyta</taxon>
        <taxon>Magnoliopsida</taxon>
        <taxon>eudicotyledons</taxon>
        <taxon>Gunneridae</taxon>
        <taxon>Pentapetalae</taxon>
        <taxon>asterids</taxon>
        <taxon>lamiids</taxon>
        <taxon>Solanales</taxon>
        <taxon>Solanaceae</taxon>
        <taxon>Solanoideae</taxon>
        <taxon>Datureae</taxon>
        <taxon>Datura</taxon>
    </lineage>
</organism>
<evidence type="ECO:0000313" key="1">
    <source>
        <dbReference type="EMBL" id="MCD7448171.1"/>
    </source>
</evidence>
<dbReference type="EMBL" id="JACEIK010000053">
    <property type="protein sequence ID" value="MCD7448171.1"/>
    <property type="molecule type" value="Genomic_DNA"/>
</dbReference>
<feature type="non-terminal residue" evidence="1">
    <location>
        <position position="1"/>
    </location>
</feature>
<protein>
    <submittedName>
        <fullName evidence="1">Uncharacterized protein</fullName>
    </submittedName>
</protein>
<reference evidence="1 2" key="1">
    <citation type="journal article" date="2021" name="BMC Genomics">
        <title>Datura genome reveals duplications of psychoactive alkaloid biosynthetic genes and high mutation rate following tissue culture.</title>
        <authorList>
            <person name="Rajewski A."/>
            <person name="Carter-House D."/>
            <person name="Stajich J."/>
            <person name="Litt A."/>
        </authorList>
    </citation>
    <scope>NUCLEOTIDE SEQUENCE [LARGE SCALE GENOMIC DNA]</scope>
    <source>
        <strain evidence="1">AR-01</strain>
    </source>
</reference>
<gene>
    <name evidence="1" type="ORF">HAX54_038728</name>
</gene>
<sequence length="203" mass="22422">NENCKRAFHAHPIVAPPPPPVAVEKGENHCLGFSILGIEDKSSFVRKNDEEHKNEVEVIEISNDETEDGNGGKEEFLGVEEKSVETDGGQVNKDSDNDEGCAEMVAEGENIGVEGNGRKEESLGIEEKLVEIDGCQVNKESDKNDEVGTKIVSDEGTKGKNVDAEIRNEKNDEYYVATEDDIIMDLQESVDLEFEFHGECVFF</sequence>